<keyword evidence="5" id="KW-1185">Reference proteome</keyword>
<dbReference type="PANTHER" id="PTHR23028">
    <property type="entry name" value="ACETYLTRANSFERASE"/>
    <property type="match status" value="1"/>
</dbReference>
<proteinExistence type="predicted"/>
<feature type="transmembrane region" description="Helical" evidence="2">
    <location>
        <begin position="156"/>
        <end position="175"/>
    </location>
</feature>
<evidence type="ECO:0000313" key="5">
    <source>
        <dbReference type="Proteomes" id="UP000283479"/>
    </source>
</evidence>
<feature type="domain" description="Acyltransferase 3" evidence="3">
    <location>
        <begin position="22"/>
        <end position="344"/>
    </location>
</feature>
<organism evidence="4 5">
    <name type="scientific">Rhodococcus xishaensis</name>
    <dbReference type="NCBI Taxonomy" id="2487364"/>
    <lineage>
        <taxon>Bacteria</taxon>
        <taxon>Bacillati</taxon>
        <taxon>Actinomycetota</taxon>
        <taxon>Actinomycetes</taxon>
        <taxon>Mycobacteriales</taxon>
        <taxon>Nocardiaceae</taxon>
        <taxon>Rhodococcus</taxon>
    </lineage>
</organism>
<gene>
    <name evidence="4" type="ORF">EGT50_11980</name>
</gene>
<accession>A0A438AU47</accession>
<feature type="region of interest" description="Disordered" evidence="1">
    <location>
        <begin position="369"/>
        <end position="389"/>
    </location>
</feature>
<dbReference type="InterPro" id="IPR050879">
    <property type="entry name" value="Acyltransferase_3"/>
</dbReference>
<evidence type="ECO:0000256" key="1">
    <source>
        <dbReference type="SAM" id="MobiDB-lite"/>
    </source>
</evidence>
<evidence type="ECO:0000259" key="3">
    <source>
        <dbReference type="Pfam" id="PF01757"/>
    </source>
</evidence>
<evidence type="ECO:0000256" key="2">
    <source>
        <dbReference type="SAM" id="Phobius"/>
    </source>
</evidence>
<feature type="transmembrane region" description="Helical" evidence="2">
    <location>
        <begin position="71"/>
        <end position="92"/>
    </location>
</feature>
<protein>
    <submittedName>
        <fullName evidence="4">Acyltransferase</fullName>
    </submittedName>
</protein>
<dbReference type="Pfam" id="PF01757">
    <property type="entry name" value="Acyl_transf_3"/>
    <property type="match status" value="1"/>
</dbReference>
<keyword evidence="2" id="KW-0472">Membrane</keyword>
<dbReference type="PANTHER" id="PTHR23028:SF53">
    <property type="entry name" value="ACYL_TRANSF_3 DOMAIN-CONTAINING PROTEIN"/>
    <property type="match status" value="1"/>
</dbReference>
<keyword evidence="2" id="KW-1133">Transmembrane helix</keyword>
<keyword evidence="2" id="KW-0812">Transmembrane</keyword>
<feature type="transmembrane region" description="Helical" evidence="2">
    <location>
        <begin position="244"/>
        <end position="265"/>
    </location>
</feature>
<dbReference type="InterPro" id="IPR002656">
    <property type="entry name" value="Acyl_transf_3_dom"/>
</dbReference>
<dbReference type="GO" id="GO:0016020">
    <property type="term" value="C:membrane"/>
    <property type="evidence" value="ECO:0007669"/>
    <property type="project" value="TreeGrafter"/>
</dbReference>
<dbReference type="GO" id="GO:0016747">
    <property type="term" value="F:acyltransferase activity, transferring groups other than amino-acyl groups"/>
    <property type="evidence" value="ECO:0007669"/>
    <property type="project" value="InterPro"/>
</dbReference>
<name>A0A438AU47_9NOCA</name>
<evidence type="ECO:0000313" key="4">
    <source>
        <dbReference type="EMBL" id="RVW02122.1"/>
    </source>
</evidence>
<dbReference type="GO" id="GO:0000271">
    <property type="term" value="P:polysaccharide biosynthetic process"/>
    <property type="evidence" value="ECO:0007669"/>
    <property type="project" value="TreeGrafter"/>
</dbReference>
<feature type="transmembrane region" description="Helical" evidence="2">
    <location>
        <begin position="219"/>
        <end position="237"/>
    </location>
</feature>
<feature type="transmembrane region" description="Helical" evidence="2">
    <location>
        <begin position="25"/>
        <end position="44"/>
    </location>
</feature>
<dbReference type="AlphaFoldDB" id="A0A438AU47"/>
<feature type="transmembrane region" description="Helical" evidence="2">
    <location>
        <begin position="187"/>
        <end position="207"/>
    </location>
</feature>
<feature type="transmembrane region" description="Helical" evidence="2">
    <location>
        <begin position="300"/>
        <end position="320"/>
    </location>
</feature>
<reference evidence="4 5" key="1">
    <citation type="submission" date="2018-11" db="EMBL/GenBank/DDBJ databases">
        <title>Rhodococcus spongicola sp. nov. and Rhodococcus xishaensis sp. nov. from marine sponges.</title>
        <authorList>
            <person name="Li L."/>
            <person name="Lin H.W."/>
        </authorList>
    </citation>
    <scope>NUCLEOTIDE SEQUENCE [LARGE SCALE GENOMIC DNA]</scope>
    <source>
        <strain evidence="4 5">LHW51113</strain>
    </source>
</reference>
<dbReference type="RefSeq" id="WP_127954759.1">
    <property type="nucleotide sequence ID" value="NZ_RKLO01000004.1"/>
</dbReference>
<dbReference type="OrthoDB" id="3674414at2"/>
<comment type="caution">
    <text evidence="4">The sequence shown here is derived from an EMBL/GenBank/DDBJ whole genome shotgun (WGS) entry which is preliminary data.</text>
</comment>
<dbReference type="Proteomes" id="UP000283479">
    <property type="component" value="Unassembled WGS sequence"/>
</dbReference>
<feature type="transmembrane region" description="Helical" evidence="2">
    <location>
        <begin position="104"/>
        <end position="126"/>
    </location>
</feature>
<dbReference type="EMBL" id="RKLO01000004">
    <property type="protein sequence ID" value="RVW02122.1"/>
    <property type="molecule type" value="Genomic_DNA"/>
</dbReference>
<keyword evidence="4" id="KW-0012">Acyltransferase</keyword>
<feature type="transmembrane region" description="Helical" evidence="2">
    <location>
        <begin position="271"/>
        <end position="288"/>
    </location>
</feature>
<keyword evidence="4" id="KW-0808">Transferase</keyword>
<feature type="transmembrane region" description="Helical" evidence="2">
    <location>
        <begin position="332"/>
        <end position="351"/>
    </location>
</feature>
<sequence length="389" mass="43028">MPTETPAARSRADLAPRVELSGADLLRAVAVLAVIYSHISFYLIDDVGSGWWMIDAVYKVFVEGLGLNQHLSFFGVAIFMTLTGALITRSAIRKHPGRFLLDRVARLLPAFWVAIAAAILLVRLGINGMFSGQPGISNIEAALSFVFGGFFLKPQVAVLGVTWTLVVQILFYLFCVAAQPILRTRPIVVPLVGAAVCALVLLYNLYVPQPYTVPMLSKVAATLPTVFLGQLIYLGIARLVDWRWLIVGVIAQIEVVRLATEIRVYWAGDRYMWTIAVVALLVLVLGHYRGRPTRWAVVRWTATRSYAIYLVHTLILYRVYENTVGPFGPTGAVLAFLVVTAGVSEVLYRWVEVPAARWLSARTRWIGQRPAKTPEPTPSRTPADTPDRA</sequence>